<feature type="non-terminal residue" evidence="1">
    <location>
        <position position="1"/>
    </location>
</feature>
<reference evidence="1" key="2">
    <citation type="submission" date="2016-06" db="EMBL/GenBank/DDBJ databases">
        <title>The genome of a short-lived fish provides insights into sex chromosome evolution and the genetic control of aging.</title>
        <authorList>
            <person name="Reichwald K."/>
            <person name="Felder M."/>
            <person name="Petzold A."/>
            <person name="Koch P."/>
            <person name="Groth M."/>
            <person name="Platzer M."/>
        </authorList>
    </citation>
    <scope>NUCLEOTIDE SEQUENCE</scope>
    <source>
        <tissue evidence="1">Brain</tissue>
    </source>
</reference>
<accession>A0A1A8CT69</accession>
<dbReference type="AlphaFoldDB" id="A0A1A8CT69"/>
<protein>
    <submittedName>
        <fullName evidence="1">Uncharacterized protein</fullName>
    </submittedName>
</protein>
<evidence type="ECO:0000313" key="1">
    <source>
        <dbReference type="EMBL" id="SBP81896.1"/>
    </source>
</evidence>
<gene>
    <name evidence="1" type="primary">Nfu_g_1_023295</name>
</gene>
<feature type="non-terminal residue" evidence="1">
    <location>
        <position position="122"/>
    </location>
</feature>
<name>A0A1A8CT69_NOTKA</name>
<sequence length="122" mass="13683">EKPCDRMISPSEVVYMAKRRGPSTEPWGTPVARWCTVEDCPSQDTLNDRPVRYDSNQACAFSVMPMLESVDKRKPWLTVSNAADKSSRISTEDLAVALASFKDSITASRAVSVEWPFLNPDW</sequence>
<organism evidence="1">
    <name type="scientific">Nothobranchius kadleci</name>
    <name type="common">African annual killifish</name>
    <dbReference type="NCBI Taxonomy" id="1051664"/>
    <lineage>
        <taxon>Eukaryota</taxon>
        <taxon>Metazoa</taxon>
        <taxon>Chordata</taxon>
        <taxon>Craniata</taxon>
        <taxon>Vertebrata</taxon>
        <taxon>Euteleostomi</taxon>
        <taxon>Actinopterygii</taxon>
        <taxon>Neopterygii</taxon>
        <taxon>Teleostei</taxon>
        <taxon>Neoteleostei</taxon>
        <taxon>Acanthomorphata</taxon>
        <taxon>Ovalentaria</taxon>
        <taxon>Atherinomorphae</taxon>
        <taxon>Cyprinodontiformes</taxon>
        <taxon>Nothobranchiidae</taxon>
        <taxon>Nothobranchius</taxon>
    </lineage>
</organism>
<dbReference type="EMBL" id="HADZ01017955">
    <property type="protein sequence ID" value="SBP81896.1"/>
    <property type="molecule type" value="Transcribed_RNA"/>
</dbReference>
<reference evidence="1" key="1">
    <citation type="submission" date="2016-05" db="EMBL/GenBank/DDBJ databases">
        <authorList>
            <person name="Lavstsen T."/>
            <person name="Jespersen J.S."/>
        </authorList>
    </citation>
    <scope>NUCLEOTIDE SEQUENCE</scope>
    <source>
        <tissue evidence="1">Brain</tissue>
    </source>
</reference>
<proteinExistence type="predicted"/>